<comment type="caution">
    <text evidence="3">The sequence shown here is derived from an EMBL/GenBank/DDBJ whole genome shotgun (WGS) entry which is preliminary data.</text>
</comment>
<name>A0A2V4C0X0_9FLAO</name>
<dbReference type="InterPro" id="IPR025381">
    <property type="entry name" value="DUF4296"/>
</dbReference>
<proteinExistence type="predicted"/>
<dbReference type="AlphaFoldDB" id="A0A2V4C0X0"/>
<evidence type="ECO:0000259" key="2">
    <source>
        <dbReference type="Pfam" id="PF14129"/>
    </source>
</evidence>
<dbReference type="EMBL" id="QJHL01000003">
    <property type="protein sequence ID" value="PXY44795.1"/>
    <property type="molecule type" value="Genomic_DNA"/>
</dbReference>
<feature type="domain" description="DUF4296" evidence="2">
    <location>
        <begin position="25"/>
        <end position="107"/>
    </location>
</feature>
<dbReference type="PROSITE" id="PS51257">
    <property type="entry name" value="PROKAR_LIPOPROTEIN"/>
    <property type="match status" value="1"/>
</dbReference>
<dbReference type="OrthoDB" id="1525222at2"/>
<organism evidence="3 4">
    <name type="scientific">Flavobacterium hydrophilum</name>
    <dbReference type="NCBI Taxonomy" id="2211445"/>
    <lineage>
        <taxon>Bacteria</taxon>
        <taxon>Pseudomonadati</taxon>
        <taxon>Bacteroidota</taxon>
        <taxon>Flavobacteriia</taxon>
        <taxon>Flavobacteriales</taxon>
        <taxon>Flavobacteriaceae</taxon>
        <taxon>Flavobacterium</taxon>
    </lineage>
</organism>
<dbReference type="Proteomes" id="UP000247681">
    <property type="component" value="Unassembled WGS sequence"/>
</dbReference>
<evidence type="ECO:0000313" key="3">
    <source>
        <dbReference type="EMBL" id="PXY44795.1"/>
    </source>
</evidence>
<protein>
    <submittedName>
        <fullName evidence="3">DUF4296 domain-containing protein</fullName>
    </submittedName>
</protein>
<reference evidence="3 4" key="1">
    <citation type="submission" date="2018-05" db="EMBL/GenBank/DDBJ databases">
        <title>Flavobacterium sp. strain IMCC34758, incomplete genome.</title>
        <authorList>
            <person name="Joung Y."/>
        </authorList>
    </citation>
    <scope>NUCLEOTIDE SEQUENCE [LARGE SCALE GENOMIC DNA]</scope>
    <source>
        <strain evidence="3 4">IMCC34758</strain>
    </source>
</reference>
<keyword evidence="4" id="KW-1185">Reference proteome</keyword>
<sequence length="172" mass="19997">MKNFVFILLVLFLSVSCKKELVKEPAKLIEKEKMIDIIYDLSLLEAIKYQQPISLDSVESNPTKFILKKYKVDSLQFAKSNMYYAADYDSYKEMFDEINARLDKEKKSTEKKLKAEEKKAAKDKKAADAKKAAEAKKKKLKETPKDSVKKKVIKKVNIDSIKRMRRLQHKGL</sequence>
<evidence type="ECO:0000313" key="4">
    <source>
        <dbReference type="Proteomes" id="UP000247681"/>
    </source>
</evidence>
<dbReference type="RefSeq" id="WP_110347511.1">
    <property type="nucleotide sequence ID" value="NZ_QJHL01000003.1"/>
</dbReference>
<dbReference type="Pfam" id="PF14129">
    <property type="entry name" value="DUF4296"/>
    <property type="match status" value="1"/>
</dbReference>
<feature type="region of interest" description="Disordered" evidence="1">
    <location>
        <begin position="105"/>
        <end position="149"/>
    </location>
</feature>
<gene>
    <name evidence="3" type="ORF">DMB68_15205</name>
</gene>
<accession>A0A2V4C0X0</accession>
<evidence type="ECO:0000256" key="1">
    <source>
        <dbReference type="SAM" id="MobiDB-lite"/>
    </source>
</evidence>